<dbReference type="OrthoDB" id="344363at2"/>
<feature type="signal peptide" evidence="1">
    <location>
        <begin position="1"/>
        <end position="22"/>
    </location>
</feature>
<dbReference type="Proteomes" id="UP000013984">
    <property type="component" value="Unassembled WGS sequence"/>
</dbReference>
<keyword evidence="3" id="KW-1185">Reference proteome</keyword>
<dbReference type="STRING" id="1218599.LEP1GSC195_1805"/>
<comment type="caution">
    <text evidence="2">The sequence shown here is derived from an EMBL/GenBank/DDBJ whole genome shotgun (WGS) entry which is preliminary data.</text>
</comment>
<feature type="chain" id="PRO_5004480168" description="DUF481 domain-containing protein" evidence="1">
    <location>
        <begin position="23"/>
        <end position="230"/>
    </location>
</feature>
<evidence type="ECO:0008006" key="4">
    <source>
        <dbReference type="Google" id="ProtNLM"/>
    </source>
</evidence>
<accession>R9A4L0</accession>
<dbReference type="RefSeq" id="WP_015682360.1">
    <property type="nucleotide sequence ID" value="NZ_AOGZ02000014.1"/>
</dbReference>
<proteinExistence type="predicted"/>
<reference evidence="2" key="1">
    <citation type="submission" date="2013-04" db="EMBL/GenBank/DDBJ databases">
        <authorList>
            <person name="Harkins D.M."/>
            <person name="Durkin A.S."/>
            <person name="Brinkac L.M."/>
            <person name="Haft D.H."/>
            <person name="Selengut J.D."/>
            <person name="Sanka R."/>
            <person name="DePew J."/>
            <person name="Purushe J."/>
            <person name="Galloway R.L."/>
            <person name="Vinetz J.M."/>
            <person name="Sutton G.G."/>
            <person name="Nierman W.C."/>
            <person name="Fouts D.E."/>
        </authorList>
    </citation>
    <scope>NUCLEOTIDE SEQUENCE [LARGE SCALE GENOMIC DNA]</scope>
    <source>
        <strain evidence="2">CDC</strain>
    </source>
</reference>
<keyword evidence="1" id="KW-0732">Signal</keyword>
<evidence type="ECO:0000256" key="1">
    <source>
        <dbReference type="SAM" id="SignalP"/>
    </source>
</evidence>
<evidence type="ECO:0000313" key="2">
    <source>
        <dbReference type="EMBL" id="EOQ97042.1"/>
    </source>
</evidence>
<sequence length="230" mass="26657">MKLFSRHLALSLILFYFSTLEANDAYKKGVILVQGKEAVLGEYTKTENGVFVRNDSVGRMITNEQLQGIVSEEYYFIIQKGSRSKAAWESLIYFDAGASYQWHSSKEKTEQEDFYIRIIKLSLVLTTGIFFWDAQQANNAVKNSYIGLSNNVEKKFDSSYRNYQIAGLLTLFTFSYSTINAHLRFGRNEQNEDLDIPARNLTRFSSFYQYRDTPNMIAKNNIEFSFIKTF</sequence>
<evidence type="ECO:0000313" key="3">
    <source>
        <dbReference type="Proteomes" id="UP000013984"/>
    </source>
</evidence>
<protein>
    <recommendedName>
        <fullName evidence="4">DUF481 domain-containing protein</fullName>
    </recommendedName>
</protein>
<organism evidence="2 3">
    <name type="scientific">Leptospira wolbachii serovar Codice str. CDC</name>
    <dbReference type="NCBI Taxonomy" id="1218599"/>
    <lineage>
        <taxon>Bacteria</taxon>
        <taxon>Pseudomonadati</taxon>
        <taxon>Spirochaetota</taxon>
        <taxon>Spirochaetia</taxon>
        <taxon>Leptospirales</taxon>
        <taxon>Leptospiraceae</taxon>
        <taxon>Leptospira</taxon>
    </lineage>
</organism>
<gene>
    <name evidence="2" type="ORF">LEP1GSC195_1805</name>
</gene>
<name>R9A4L0_9LEPT</name>
<dbReference type="AlphaFoldDB" id="R9A4L0"/>
<dbReference type="EMBL" id="AOGZ02000014">
    <property type="protein sequence ID" value="EOQ97042.1"/>
    <property type="molecule type" value="Genomic_DNA"/>
</dbReference>